<dbReference type="PANTHER" id="PTHR48081">
    <property type="entry name" value="AB HYDROLASE SUPERFAMILY PROTEIN C4A8.06C"/>
    <property type="match status" value="1"/>
</dbReference>
<name>A0ABN2W286_9ACTN</name>
<evidence type="ECO:0000259" key="2">
    <source>
        <dbReference type="Pfam" id="PF20434"/>
    </source>
</evidence>
<dbReference type="InterPro" id="IPR049492">
    <property type="entry name" value="BD-FAE-like_dom"/>
</dbReference>
<dbReference type="Pfam" id="PF20434">
    <property type="entry name" value="BD-FAE"/>
    <property type="match status" value="1"/>
</dbReference>
<feature type="domain" description="BD-FAE-like" evidence="2">
    <location>
        <begin position="55"/>
        <end position="225"/>
    </location>
</feature>
<dbReference type="GO" id="GO:0016787">
    <property type="term" value="F:hydrolase activity"/>
    <property type="evidence" value="ECO:0007669"/>
    <property type="project" value="UniProtKB-KW"/>
</dbReference>
<dbReference type="EMBL" id="BAAAPY010000007">
    <property type="protein sequence ID" value="GAA2080946.1"/>
    <property type="molecule type" value="Genomic_DNA"/>
</dbReference>
<keyword evidence="1 3" id="KW-0378">Hydrolase</keyword>
<sequence length="270" mass="27629">MHRRDVLRLGLAAAGLAALPSCVTSEGPGPEVQTISYGDDPAQGAELSRPDGTSRGVVVVIHGGFWRQEYDLSLGRPLAAALVAGGWTAWNLEYRRVGGGGGFPATFDDVSAGIDALADVPGLDLSTVVTLGHSAGGHLAVWAAGRSGTERWADVRVPVTAAVSQAGVLDLAAGERLGGGAVRDLLGDEPVSREVDPLGQVPLDVPVRCVHAPDDPLVPIEQSETYVAAARAAGADAALVRVDGGHFDVIDPGSDAWASIEATIADVVAR</sequence>
<protein>
    <submittedName>
        <fullName evidence="3">Alpha/beta hydrolase</fullName>
    </submittedName>
</protein>
<comment type="caution">
    <text evidence="3">The sequence shown here is derived from an EMBL/GenBank/DDBJ whole genome shotgun (WGS) entry which is preliminary data.</text>
</comment>
<evidence type="ECO:0000313" key="3">
    <source>
        <dbReference type="EMBL" id="GAA2080946.1"/>
    </source>
</evidence>
<proteinExistence type="predicted"/>
<accession>A0ABN2W286</accession>
<organism evidence="3 4">
    <name type="scientific">Aeromicrobium halocynthiae</name>
    <dbReference type="NCBI Taxonomy" id="560557"/>
    <lineage>
        <taxon>Bacteria</taxon>
        <taxon>Bacillati</taxon>
        <taxon>Actinomycetota</taxon>
        <taxon>Actinomycetes</taxon>
        <taxon>Propionibacteriales</taxon>
        <taxon>Nocardioidaceae</taxon>
        <taxon>Aeromicrobium</taxon>
    </lineage>
</organism>
<dbReference type="InterPro" id="IPR029058">
    <property type="entry name" value="AB_hydrolase_fold"/>
</dbReference>
<reference evidence="3 4" key="1">
    <citation type="journal article" date="2019" name="Int. J. Syst. Evol. Microbiol.">
        <title>The Global Catalogue of Microorganisms (GCM) 10K type strain sequencing project: providing services to taxonomists for standard genome sequencing and annotation.</title>
        <authorList>
            <consortium name="The Broad Institute Genomics Platform"/>
            <consortium name="The Broad Institute Genome Sequencing Center for Infectious Disease"/>
            <person name="Wu L."/>
            <person name="Ma J."/>
        </authorList>
    </citation>
    <scope>NUCLEOTIDE SEQUENCE [LARGE SCALE GENOMIC DNA]</scope>
    <source>
        <strain evidence="3 4">JCM 15749</strain>
    </source>
</reference>
<evidence type="ECO:0000256" key="1">
    <source>
        <dbReference type="ARBA" id="ARBA00022801"/>
    </source>
</evidence>
<gene>
    <name evidence="3" type="ORF">GCM10009821_21870</name>
</gene>
<keyword evidence="4" id="KW-1185">Reference proteome</keyword>
<dbReference type="Proteomes" id="UP001501480">
    <property type="component" value="Unassembled WGS sequence"/>
</dbReference>
<dbReference type="SUPFAM" id="SSF53474">
    <property type="entry name" value="alpha/beta-Hydrolases"/>
    <property type="match status" value="1"/>
</dbReference>
<dbReference type="InterPro" id="IPR050300">
    <property type="entry name" value="GDXG_lipolytic_enzyme"/>
</dbReference>
<dbReference type="Gene3D" id="3.40.50.1820">
    <property type="entry name" value="alpha/beta hydrolase"/>
    <property type="match status" value="1"/>
</dbReference>
<evidence type="ECO:0000313" key="4">
    <source>
        <dbReference type="Proteomes" id="UP001501480"/>
    </source>
</evidence>